<dbReference type="AlphaFoldDB" id="A0A8W7PJ65"/>
<keyword evidence="5" id="KW-0472">Membrane</keyword>
<dbReference type="VEuPathDB" id="VectorBase:ACON2_039800"/>
<dbReference type="Proteomes" id="UP000075882">
    <property type="component" value="Unassembled WGS sequence"/>
</dbReference>
<evidence type="ECO:0000256" key="1">
    <source>
        <dbReference type="ARBA" id="ARBA00004273"/>
    </source>
</evidence>
<organism evidence="7">
    <name type="scientific">Anopheles coluzzii</name>
    <name type="common">African malaria mosquito</name>
    <dbReference type="NCBI Taxonomy" id="1518534"/>
    <lineage>
        <taxon>Eukaryota</taxon>
        <taxon>Metazoa</taxon>
        <taxon>Ecdysozoa</taxon>
        <taxon>Arthropoda</taxon>
        <taxon>Hexapoda</taxon>
        <taxon>Insecta</taxon>
        <taxon>Pterygota</taxon>
        <taxon>Neoptera</taxon>
        <taxon>Endopterygota</taxon>
        <taxon>Diptera</taxon>
        <taxon>Nematocera</taxon>
        <taxon>Culicoidea</taxon>
        <taxon>Culicidae</taxon>
        <taxon>Anophelinae</taxon>
        <taxon>Anopheles</taxon>
    </lineage>
</organism>
<dbReference type="Pfam" id="PF01145">
    <property type="entry name" value="Band_7"/>
    <property type="match status" value="1"/>
</dbReference>
<dbReference type="PRINTS" id="PR00679">
    <property type="entry name" value="PROHIBITIN"/>
</dbReference>
<dbReference type="PANTHER" id="PTHR23222">
    <property type="entry name" value="PROHIBITIN"/>
    <property type="match status" value="1"/>
</dbReference>
<dbReference type="GO" id="GO:0005743">
    <property type="term" value="C:mitochondrial inner membrane"/>
    <property type="evidence" value="ECO:0007669"/>
    <property type="project" value="UniProtKB-SubCell"/>
</dbReference>
<reference evidence="7" key="1">
    <citation type="submission" date="2022-08" db="UniProtKB">
        <authorList>
            <consortium name="EnsemblMetazoa"/>
        </authorList>
    </citation>
    <scope>IDENTIFICATION</scope>
</reference>
<protein>
    <recommendedName>
        <fullName evidence="6">Band 7 domain-containing protein</fullName>
    </recommendedName>
</protein>
<proteinExistence type="inferred from homology"/>
<keyword evidence="3" id="KW-0999">Mitochondrion inner membrane</keyword>
<name>A0A8W7PJ65_ANOCL</name>
<dbReference type="CDD" id="cd03401">
    <property type="entry name" value="SPFH_prohibitin"/>
    <property type="match status" value="1"/>
</dbReference>
<sequence length="426" mass="47465">METPRRFAQQRVALVLGNVHVLEYFEKQLVDFRLAQTMRFVRLDQRRQVRVRAGQWTAPVQAAVAAVPARTVAASAARPIAVHATPSMPTELLVRSAEQPYLDNALGWAGMAIQHDVDSLRRSTQRHKMAQSKLNDLAGKFGKGGPPGLTTGLKVLAAVGAAAYGIKNSMYTVEGGHRAIIFNRIGGVGDDVFSEGLHFRVPWFQYPIIYDIRSRPRKISSPTGSKDLQMVNISLRVLSRPDARKLPVMYRQLGQDYDEKVLPSICNEVLKSVVAKFNASQLITQRQQVSLLIRRELVERAADFNIILDDVSLTELSFGREYTAAVESKQVAQQEAQQAAFLVERAKQERQQKIVQAEGEAEAAKMLGIAVAENPGYLKLRKIRAAQNIARTIANSQNRVYLSANSLMLNIQDDTFDDMSKKVSRK</sequence>
<dbReference type="InterPro" id="IPR001107">
    <property type="entry name" value="Band_7"/>
</dbReference>
<dbReference type="PANTHER" id="PTHR23222:SF1">
    <property type="entry name" value="PROHIBITIN-2"/>
    <property type="match status" value="1"/>
</dbReference>
<evidence type="ECO:0000256" key="5">
    <source>
        <dbReference type="ARBA" id="ARBA00023136"/>
    </source>
</evidence>
<dbReference type="SUPFAM" id="SSF117892">
    <property type="entry name" value="Band 7/SPFH domain"/>
    <property type="match status" value="1"/>
</dbReference>
<dbReference type="Gene3D" id="3.30.479.30">
    <property type="entry name" value="Band 7 domain"/>
    <property type="match status" value="1"/>
</dbReference>
<accession>A0A8W7PJ65</accession>
<evidence type="ECO:0000256" key="4">
    <source>
        <dbReference type="ARBA" id="ARBA00023128"/>
    </source>
</evidence>
<dbReference type="FunFam" id="3.30.479.30:FF:000001">
    <property type="entry name" value="Prohibitin 2"/>
    <property type="match status" value="1"/>
</dbReference>
<feature type="domain" description="Band 7" evidence="6">
    <location>
        <begin position="169"/>
        <end position="330"/>
    </location>
</feature>
<dbReference type="InterPro" id="IPR036013">
    <property type="entry name" value="Band_7/SPFH_dom_sf"/>
</dbReference>
<evidence type="ECO:0000259" key="6">
    <source>
        <dbReference type="SMART" id="SM00244"/>
    </source>
</evidence>
<dbReference type="InterPro" id="IPR000163">
    <property type="entry name" value="Prohibitin"/>
</dbReference>
<comment type="similarity">
    <text evidence="2">Belongs to the prohibitin family.</text>
</comment>
<dbReference type="SMART" id="SM00244">
    <property type="entry name" value="PHB"/>
    <property type="match status" value="1"/>
</dbReference>
<keyword evidence="4" id="KW-0496">Mitochondrion</keyword>
<evidence type="ECO:0000256" key="3">
    <source>
        <dbReference type="ARBA" id="ARBA00022792"/>
    </source>
</evidence>
<evidence type="ECO:0000313" key="7">
    <source>
        <dbReference type="EnsemblMetazoa" id="ACOM032659-PA.1"/>
    </source>
</evidence>
<dbReference type="GO" id="GO:0007005">
    <property type="term" value="P:mitochondrion organization"/>
    <property type="evidence" value="ECO:0007669"/>
    <property type="project" value="TreeGrafter"/>
</dbReference>
<dbReference type="EnsemblMetazoa" id="ACOM032659-RA">
    <property type="protein sequence ID" value="ACOM032659-PA.1"/>
    <property type="gene ID" value="ACOM032659"/>
</dbReference>
<comment type="subcellular location">
    <subcellularLocation>
        <location evidence="1">Mitochondrion inner membrane</location>
    </subcellularLocation>
</comment>
<evidence type="ECO:0000256" key="2">
    <source>
        <dbReference type="ARBA" id="ARBA00009658"/>
    </source>
</evidence>